<feature type="region of interest" description="Disordered" evidence="1">
    <location>
        <begin position="1"/>
        <end position="40"/>
    </location>
</feature>
<reference evidence="2 3" key="1">
    <citation type="submission" date="2024-09" db="EMBL/GenBank/DDBJ databases">
        <title>Chromosome-scale assembly of Riccia sorocarpa.</title>
        <authorList>
            <person name="Paukszto L."/>
        </authorList>
    </citation>
    <scope>NUCLEOTIDE SEQUENCE [LARGE SCALE GENOMIC DNA]</scope>
    <source>
        <strain evidence="2">LP-2024</strain>
        <tissue evidence="2">Aerial parts of the thallus</tissue>
    </source>
</reference>
<evidence type="ECO:0000256" key="1">
    <source>
        <dbReference type="SAM" id="MobiDB-lite"/>
    </source>
</evidence>
<accession>A0ABD3HDC8</accession>
<protein>
    <submittedName>
        <fullName evidence="2">Uncharacterized protein</fullName>
    </submittedName>
</protein>
<evidence type="ECO:0000313" key="3">
    <source>
        <dbReference type="Proteomes" id="UP001633002"/>
    </source>
</evidence>
<comment type="caution">
    <text evidence="2">The sequence shown here is derived from an EMBL/GenBank/DDBJ whole genome shotgun (WGS) entry which is preliminary data.</text>
</comment>
<sequence>MMVHDQKIARDRVQDPRPVEERLRDSQSSQPAPHNPHPTIASVTDILSRYEFINAAKMFKLFQTFQDLLPIAVVSFSKITKQITPAKMRFHTRGRETFLSDTFHSIINKYATKRIHFHKPRLAACAMDWNKNIGRAPDRILQRRQQHTNVRNRIATSCILP</sequence>
<dbReference type="Proteomes" id="UP001633002">
    <property type="component" value="Unassembled WGS sequence"/>
</dbReference>
<feature type="compositionally biased region" description="Basic and acidic residues" evidence="1">
    <location>
        <begin position="1"/>
        <end position="25"/>
    </location>
</feature>
<gene>
    <name evidence="2" type="ORF">R1sor_015847</name>
</gene>
<dbReference type="AlphaFoldDB" id="A0ABD3HDC8"/>
<organism evidence="2 3">
    <name type="scientific">Riccia sorocarpa</name>
    <dbReference type="NCBI Taxonomy" id="122646"/>
    <lineage>
        <taxon>Eukaryota</taxon>
        <taxon>Viridiplantae</taxon>
        <taxon>Streptophyta</taxon>
        <taxon>Embryophyta</taxon>
        <taxon>Marchantiophyta</taxon>
        <taxon>Marchantiopsida</taxon>
        <taxon>Marchantiidae</taxon>
        <taxon>Marchantiales</taxon>
        <taxon>Ricciaceae</taxon>
        <taxon>Riccia</taxon>
    </lineage>
</organism>
<dbReference type="EMBL" id="JBJQOH010000004">
    <property type="protein sequence ID" value="KAL3689538.1"/>
    <property type="molecule type" value="Genomic_DNA"/>
</dbReference>
<evidence type="ECO:0000313" key="2">
    <source>
        <dbReference type="EMBL" id="KAL3689538.1"/>
    </source>
</evidence>
<proteinExistence type="predicted"/>
<keyword evidence="3" id="KW-1185">Reference proteome</keyword>
<name>A0ABD3HDC8_9MARC</name>